<evidence type="ECO:0000256" key="2">
    <source>
        <dbReference type="ARBA" id="ARBA00007661"/>
    </source>
</evidence>
<dbReference type="Gene3D" id="3.30.70.420">
    <property type="entry name" value="Hydroxymethylglutaryl-CoA reductase, class I/II, NAD/NADP-binding domain"/>
    <property type="match status" value="1"/>
</dbReference>
<gene>
    <name evidence="6" type="ORF">CBOVIS_LOCUS4461</name>
</gene>
<comment type="similarity">
    <text evidence="2 5">Belongs to the HMG-CoA reductase family.</text>
</comment>
<dbReference type="SUPFAM" id="SSF55035">
    <property type="entry name" value="NAD-binding domain of HMG-CoA reductase"/>
    <property type="match status" value="1"/>
</dbReference>
<dbReference type="InterPro" id="IPR004554">
    <property type="entry name" value="HMG_CoA_Rdtase_eu_arc"/>
</dbReference>
<dbReference type="InterPro" id="IPR009029">
    <property type="entry name" value="HMG_CoA_Rdtase_sub-bd_dom_sf"/>
</dbReference>
<evidence type="ECO:0000256" key="5">
    <source>
        <dbReference type="RuleBase" id="RU361219"/>
    </source>
</evidence>
<dbReference type="GO" id="GO:0004420">
    <property type="term" value="F:hydroxymethylglutaryl-CoA reductase (NADPH) activity"/>
    <property type="evidence" value="ECO:0007669"/>
    <property type="project" value="UniProtKB-EC"/>
</dbReference>
<comment type="pathway">
    <text evidence="1 5">Metabolic intermediate biosynthesis; (R)-mevalonate biosynthesis; (R)-mevalonate from acetyl-CoA: step 3/3.</text>
</comment>
<dbReference type="GO" id="GO:0005778">
    <property type="term" value="C:peroxisomal membrane"/>
    <property type="evidence" value="ECO:0007669"/>
    <property type="project" value="TreeGrafter"/>
</dbReference>
<dbReference type="PROSITE" id="PS00066">
    <property type="entry name" value="HMG_COA_REDUCTASE_1"/>
    <property type="match status" value="1"/>
</dbReference>
<comment type="subcellular location">
    <subcellularLocation>
        <location evidence="5">Endoplasmic reticulum membrane</location>
        <topology evidence="5">Multi-pass membrane protein</topology>
    </subcellularLocation>
</comment>
<keyword evidence="4 5" id="KW-0560">Oxidoreductase</keyword>
<dbReference type="PROSITE" id="PS00318">
    <property type="entry name" value="HMG_COA_REDUCTASE_2"/>
    <property type="match status" value="1"/>
</dbReference>
<name>A0A8S1EDM2_9PELO</name>
<dbReference type="GO" id="GO:0005789">
    <property type="term" value="C:endoplasmic reticulum membrane"/>
    <property type="evidence" value="ECO:0007669"/>
    <property type="project" value="UniProtKB-SubCell"/>
</dbReference>
<protein>
    <recommendedName>
        <fullName evidence="5">3-hydroxy-3-methylglutaryl coenzyme A reductase</fullName>
        <shortName evidence="5">HMG-CoA reductase</shortName>
        <ecNumber evidence="5">1.1.1.34</ecNumber>
    </recommendedName>
</protein>
<evidence type="ECO:0000313" key="7">
    <source>
        <dbReference type="Proteomes" id="UP000494206"/>
    </source>
</evidence>
<dbReference type="Proteomes" id="UP000494206">
    <property type="component" value="Unassembled WGS sequence"/>
</dbReference>
<dbReference type="GO" id="GO:0008299">
    <property type="term" value="P:isoprenoid biosynthetic process"/>
    <property type="evidence" value="ECO:0007669"/>
    <property type="project" value="InterPro"/>
</dbReference>
<dbReference type="NCBIfam" id="TIGR00533">
    <property type="entry name" value="HMG_CoA_R_NADP"/>
    <property type="match status" value="1"/>
</dbReference>
<comment type="catalytic activity">
    <reaction evidence="5">
        <text>(R)-mevalonate + 2 NADP(+) + CoA = (3S)-3-hydroxy-3-methylglutaryl-CoA + 2 NADPH + 2 H(+)</text>
        <dbReference type="Rhea" id="RHEA:15989"/>
        <dbReference type="ChEBI" id="CHEBI:15378"/>
        <dbReference type="ChEBI" id="CHEBI:36464"/>
        <dbReference type="ChEBI" id="CHEBI:43074"/>
        <dbReference type="ChEBI" id="CHEBI:57287"/>
        <dbReference type="ChEBI" id="CHEBI:57783"/>
        <dbReference type="ChEBI" id="CHEBI:58349"/>
        <dbReference type="EC" id="1.1.1.34"/>
    </reaction>
</comment>
<dbReference type="OrthoDB" id="310654at2759"/>
<dbReference type="FunFam" id="3.30.70.420:FF:000001">
    <property type="entry name" value="3-hydroxy-3-methylglutaryl coenzyme A reductase"/>
    <property type="match status" value="1"/>
</dbReference>
<reference evidence="6 7" key="1">
    <citation type="submission" date="2020-04" db="EMBL/GenBank/DDBJ databases">
        <authorList>
            <person name="Laetsch R D."/>
            <person name="Stevens L."/>
            <person name="Kumar S."/>
            <person name="Blaxter L. M."/>
        </authorList>
    </citation>
    <scope>NUCLEOTIDE SEQUENCE [LARGE SCALE GENOMIC DNA]</scope>
</reference>
<evidence type="ECO:0000256" key="3">
    <source>
        <dbReference type="ARBA" id="ARBA00022857"/>
    </source>
</evidence>
<dbReference type="InterPro" id="IPR009023">
    <property type="entry name" value="HMG_CoA_Rdtase_NAD(P)-bd_sf"/>
</dbReference>
<dbReference type="InterPro" id="IPR023076">
    <property type="entry name" value="HMG_CoA_Rdtase_CS"/>
</dbReference>
<evidence type="ECO:0000256" key="1">
    <source>
        <dbReference type="ARBA" id="ARBA00005084"/>
    </source>
</evidence>
<dbReference type="GO" id="GO:0016126">
    <property type="term" value="P:sterol biosynthetic process"/>
    <property type="evidence" value="ECO:0007669"/>
    <property type="project" value="TreeGrafter"/>
</dbReference>
<dbReference type="Gene3D" id="3.90.770.10">
    <property type="entry name" value="3-hydroxy-3-methylglutaryl-coenzyme A Reductase, Chain A, domain 2"/>
    <property type="match status" value="1"/>
</dbReference>
<evidence type="ECO:0000313" key="6">
    <source>
        <dbReference type="EMBL" id="CAB3401759.1"/>
    </source>
</evidence>
<comment type="caution">
    <text evidence="6">The sequence shown here is derived from an EMBL/GenBank/DDBJ whole genome shotgun (WGS) entry which is preliminary data.</text>
</comment>
<dbReference type="EMBL" id="CADEPM010000003">
    <property type="protein sequence ID" value="CAB3401759.1"/>
    <property type="molecule type" value="Genomic_DNA"/>
</dbReference>
<keyword evidence="5" id="KW-0256">Endoplasmic reticulum</keyword>
<dbReference type="InterPro" id="IPR023074">
    <property type="entry name" value="HMG_CoA_Rdtase_cat_sf"/>
</dbReference>
<dbReference type="InterPro" id="IPR023282">
    <property type="entry name" value="HMG_CoA_Rdtase_N"/>
</dbReference>
<accession>A0A8S1EDM2</accession>
<dbReference type="AlphaFoldDB" id="A0A8S1EDM2"/>
<dbReference type="PRINTS" id="PR00071">
    <property type="entry name" value="HMGCOARDTASE"/>
</dbReference>
<evidence type="ECO:0000256" key="4">
    <source>
        <dbReference type="ARBA" id="ARBA00023002"/>
    </source>
</evidence>
<dbReference type="PANTHER" id="PTHR10572">
    <property type="entry name" value="3-HYDROXY-3-METHYLGLUTARYL-COENZYME A REDUCTASE"/>
    <property type="match status" value="1"/>
</dbReference>
<dbReference type="Gene3D" id="1.10.3270.10">
    <property type="entry name" value="HMGR, N-terminal domain"/>
    <property type="match status" value="1"/>
</dbReference>
<dbReference type="InterPro" id="IPR002202">
    <property type="entry name" value="HMG_CoA_Rdtase"/>
</dbReference>
<keyword evidence="7" id="KW-1185">Reference proteome</keyword>
<dbReference type="EC" id="1.1.1.34" evidence="5"/>
<keyword evidence="3 5" id="KW-0521">NADP</keyword>
<sequence>MPDVSVAKLMEFVDGAQFDDSEWRQKIRDFVVSQQASSVKTTRTPLFSVGEDDLSDEDNSASNRVVETKDVGIQCAVDEDVEISSGNRCFDKIKEDWKNKKRVTPGEALRLLKQNEIKHRELEYNLQGVDAIAVRRAFLKIALPQLPFKNYDYQLVTNCCCENVIGYIPVPVGLAGPLHLNDKNDIYVPMATTEGALIASTNRGMSAIRLAGGVQATVFAHGMSRAPVVKLKTAVEAVKFKRWVEEHMEKVRCEFESTSRYARLTSVDITVDGNLVFLRFVAGTGDAMGMNMISKGCHQAMNYIARKYPNMEVVSLSGNYCVDKKAAAINWTQGRGRSVVADCVIPNRVVAKILKTTPASIAAAATAKLQVGSSRAGSIGGSNAHAANIVAAIFIATGQDAAQVVSSSMCSTRMEVDDNGDLYVSCTLPCVEVGTVGGGTVLGPQGECLKLLNCLGSSPIYGRNGDTLAEVIAGTVLAAEISLMAALVTDDLVSSHMKLNRSKIQLYDNANERSKLDEDIEKAEHLKIGKGNIKLKRMPQEMVQCSNIL</sequence>
<dbReference type="CDD" id="cd00643">
    <property type="entry name" value="HMG-CoA_reductase_classI"/>
    <property type="match status" value="1"/>
</dbReference>
<dbReference type="Pfam" id="PF00368">
    <property type="entry name" value="HMG-CoA_red"/>
    <property type="match status" value="1"/>
</dbReference>
<dbReference type="GO" id="GO:0015936">
    <property type="term" value="P:coenzyme A metabolic process"/>
    <property type="evidence" value="ECO:0007669"/>
    <property type="project" value="InterPro"/>
</dbReference>
<organism evidence="6 7">
    <name type="scientific">Caenorhabditis bovis</name>
    <dbReference type="NCBI Taxonomy" id="2654633"/>
    <lineage>
        <taxon>Eukaryota</taxon>
        <taxon>Metazoa</taxon>
        <taxon>Ecdysozoa</taxon>
        <taxon>Nematoda</taxon>
        <taxon>Chromadorea</taxon>
        <taxon>Rhabditida</taxon>
        <taxon>Rhabditina</taxon>
        <taxon>Rhabditomorpha</taxon>
        <taxon>Rhabditoidea</taxon>
        <taxon>Rhabditidae</taxon>
        <taxon>Peloderinae</taxon>
        <taxon>Caenorhabditis</taxon>
    </lineage>
</organism>
<proteinExistence type="inferred from homology"/>
<dbReference type="PANTHER" id="PTHR10572:SF24">
    <property type="entry name" value="3-HYDROXY-3-METHYLGLUTARYL-COENZYME A REDUCTASE"/>
    <property type="match status" value="1"/>
</dbReference>
<dbReference type="PROSITE" id="PS50065">
    <property type="entry name" value="HMG_COA_REDUCTASE_4"/>
    <property type="match status" value="1"/>
</dbReference>
<dbReference type="SUPFAM" id="SSF56542">
    <property type="entry name" value="Substrate-binding domain of HMG-CoA reductase"/>
    <property type="match status" value="1"/>
</dbReference>